<dbReference type="InterPro" id="IPR012809">
    <property type="entry name" value="ECF_CbiQ"/>
</dbReference>
<dbReference type="EMBL" id="VUNQ01000006">
    <property type="protein sequence ID" value="MSU00678.1"/>
    <property type="molecule type" value="Genomic_DNA"/>
</dbReference>
<comment type="caution">
    <text evidence="7">The sequence shown here is derived from an EMBL/GenBank/DDBJ whole genome shotgun (WGS) entry which is preliminary data.</text>
</comment>
<feature type="transmembrane region" description="Helical" evidence="6">
    <location>
        <begin position="147"/>
        <end position="165"/>
    </location>
</feature>
<organism evidence="7 8">
    <name type="scientific">Tissierella pigra</name>
    <dbReference type="NCBI Taxonomy" id="2607614"/>
    <lineage>
        <taxon>Bacteria</taxon>
        <taxon>Bacillati</taxon>
        <taxon>Bacillota</taxon>
        <taxon>Tissierellia</taxon>
        <taxon>Tissierellales</taxon>
        <taxon>Tissierellaceae</taxon>
        <taxon>Tissierella</taxon>
    </lineage>
</organism>
<dbReference type="NCBIfam" id="TIGR02454">
    <property type="entry name" value="ECF_T_CbiQ"/>
    <property type="match status" value="1"/>
</dbReference>
<dbReference type="PANTHER" id="PTHR43723:SF1">
    <property type="entry name" value="COBALT TRANSPORT PROTEIN CBIQ"/>
    <property type="match status" value="1"/>
</dbReference>
<proteinExistence type="predicted"/>
<dbReference type="CDD" id="cd16914">
    <property type="entry name" value="EcfT"/>
    <property type="match status" value="1"/>
</dbReference>
<evidence type="ECO:0000256" key="2">
    <source>
        <dbReference type="ARBA" id="ARBA00022475"/>
    </source>
</evidence>
<evidence type="ECO:0000313" key="7">
    <source>
        <dbReference type="EMBL" id="MSU00678.1"/>
    </source>
</evidence>
<name>A0A6N7XWN2_9FIRM</name>
<feature type="transmembrane region" description="Helical" evidence="6">
    <location>
        <begin position="67"/>
        <end position="85"/>
    </location>
</feature>
<evidence type="ECO:0000256" key="1">
    <source>
        <dbReference type="ARBA" id="ARBA00004651"/>
    </source>
</evidence>
<dbReference type="AlphaFoldDB" id="A0A6N7XWN2"/>
<comment type="subcellular location">
    <subcellularLocation>
        <location evidence="1">Cell membrane</location>
        <topology evidence="1">Multi-pass membrane protein</topology>
    </subcellularLocation>
</comment>
<dbReference type="PANTHER" id="PTHR43723">
    <property type="entry name" value="COBALT TRANSPORT PROTEIN CBIQ"/>
    <property type="match status" value="1"/>
</dbReference>
<dbReference type="Proteomes" id="UP000469523">
    <property type="component" value="Unassembled WGS sequence"/>
</dbReference>
<accession>A0A6N7XWN2</accession>
<keyword evidence="8" id="KW-1185">Reference proteome</keyword>
<dbReference type="InterPro" id="IPR003339">
    <property type="entry name" value="ABC/ECF_trnsptr_transmembrane"/>
</dbReference>
<reference evidence="7 8" key="1">
    <citation type="submission" date="2019-09" db="EMBL/GenBank/DDBJ databases">
        <title>In-depth cultivation of the pig gut microbiome towards novel bacterial diversity and tailored functional studies.</title>
        <authorList>
            <person name="Wylensek D."/>
            <person name="Hitch T.C.A."/>
            <person name="Clavel T."/>
        </authorList>
    </citation>
    <scope>NUCLEOTIDE SEQUENCE [LARGE SCALE GENOMIC DNA]</scope>
    <source>
        <strain evidence="7 8">WCA3-693-APC-4?</strain>
    </source>
</reference>
<keyword evidence="4 6" id="KW-1133">Transmembrane helix</keyword>
<keyword evidence="3 6" id="KW-0812">Transmembrane</keyword>
<keyword evidence="5 6" id="KW-0472">Membrane</keyword>
<evidence type="ECO:0000256" key="3">
    <source>
        <dbReference type="ARBA" id="ARBA00022692"/>
    </source>
</evidence>
<feature type="transmembrane region" description="Helical" evidence="6">
    <location>
        <begin position="114"/>
        <end position="135"/>
    </location>
</feature>
<evidence type="ECO:0000256" key="6">
    <source>
        <dbReference type="SAM" id="Phobius"/>
    </source>
</evidence>
<dbReference type="GO" id="GO:0043190">
    <property type="term" value="C:ATP-binding cassette (ABC) transporter complex"/>
    <property type="evidence" value="ECO:0007669"/>
    <property type="project" value="InterPro"/>
</dbReference>
<sequence length="226" mass="26019">MLLIDKYAYTNKIRCYSPQAKILLACGTIIISRIINNYYFDLLIIILMSVLIVGIAKIPCKAYFKMLLIPLSFLLVSIVAIVISVNDVNYIYCFKLINSYIGITYESFNTGAKLFTTVLSSLTSVYFLILTTPIIDIIKVLKKLKVPSLFIELMVLIYRSIFIFIEEANNIHMAQTMKFGYENKRNSLKSISLLIRNLFLRIFIKHNEMNISLECKLYDGEFKLGD</sequence>
<keyword evidence="2" id="KW-1003">Cell membrane</keyword>
<dbReference type="GO" id="GO:0006824">
    <property type="term" value="P:cobalt ion transport"/>
    <property type="evidence" value="ECO:0007669"/>
    <property type="project" value="InterPro"/>
</dbReference>
<evidence type="ECO:0000313" key="8">
    <source>
        <dbReference type="Proteomes" id="UP000469523"/>
    </source>
</evidence>
<gene>
    <name evidence="7" type="primary">cbiQ</name>
    <name evidence="7" type="ORF">FYJ83_04245</name>
</gene>
<evidence type="ECO:0000256" key="4">
    <source>
        <dbReference type="ARBA" id="ARBA00022989"/>
    </source>
</evidence>
<protein>
    <submittedName>
        <fullName evidence="7">Cobalt ECF transporter T component CbiQ</fullName>
    </submittedName>
</protein>
<dbReference type="RefSeq" id="WP_154439105.1">
    <property type="nucleotide sequence ID" value="NZ_VUNQ01000006.1"/>
</dbReference>
<dbReference type="Pfam" id="PF02361">
    <property type="entry name" value="CbiQ"/>
    <property type="match status" value="1"/>
</dbReference>
<feature type="transmembrane region" description="Helical" evidence="6">
    <location>
        <begin position="42"/>
        <end position="60"/>
    </location>
</feature>
<dbReference type="InterPro" id="IPR052770">
    <property type="entry name" value="Cobalt_transport_CbiQ"/>
</dbReference>
<evidence type="ECO:0000256" key="5">
    <source>
        <dbReference type="ARBA" id="ARBA00023136"/>
    </source>
</evidence>